<evidence type="ECO:0000259" key="1">
    <source>
        <dbReference type="PROSITE" id="PS51832"/>
    </source>
</evidence>
<comment type="caution">
    <text evidence="2">The sequence shown here is derived from an EMBL/GenBank/DDBJ whole genome shotgun (WGS) entry which is preliminary data.</text>
</comment>
<gene>
    <name evidence="2" type="ORF">GCM10009098_35700</name>
</gene>
<dbReference type="PANTHER" id="PTHR43155:SF2">
    <property type="entry name" value="CYCLIC DI-GMP PHOSPHODIESTERASE PA4108"/>
    <property type="match status" value="1"/>
</dbReference>
<dbReference type="InterPro" id="IPR021812">
    <property type="entry name" value="DUF3391"/>
</dbReference>
<dbReference type="Gene3D" id="1.10.3210.10">
    <property type="entry name" value="Hypothetical protein af1432"/>
    <property type="match status" value="1"/>
</dbReference>
<accession>A0ABN1EDT0</accession>
<dbReference type="InterPro" id="IPR006675">
    <property type="entry name" value="HDIG_dom"/>
</dbReference>
<dbReference type="PROSITE" id="PS51832">
    <property type="entry name" value="HD_GYP"/>
    <property type="match status" value="1"/>
</dbReference>
<feature type="domain" description="HD-GYP" evidence="1">
    <location>
        <begin position="182"/>
        <end position="378"/>
    </location>
</feature>
<keyword evidence="3" id="KW-1185">Reference proteome</keyword>
<dbReference type="Pfam" id="PF13487">
    <property type="entry name" value="HD_5"/>
    <property type="match status" value="1"/>
</dbReference>
<dbReference type="PANTHER" id="PTHR43155">
    <property type="entry name" value="CYCLIC DI-GMP PHOSPHODIESTERASE PA4108-RELATED"/>
    <property type="match status" value="1"/>
</dbReference>
<reference evidence="2 3" key="1">
    <citation type="journal article" date="2019" name="Int. J. Syst. Evol. Microbiol.">
        <title>The Global Catalogue of Microorganisms (GCM) 10K type strain sequencing project: providing services to taxonomists for standard genome sequencing and annotation.</title>
        <authorList>
            <consortium name="The Broad Institute Genomics Platform"/>
            <consortium name="The Broad Institute Genome Sequencing Center for Infectious Disease"/>
            <person name="Wu L."/>
            <person name="Ma J."/>
        </authorList>
    </citation>
    <scope>NUCLEOTIDE SEQUENCE [LARGE SCALE GENOMIC DNA]</scope>
    <source>
        <strain evidence="2 3">JCM 14331</strain>
    </source>
</reference>
<organism evidence="2 3">
    <name type="scientific">Rheinheimera aquimaris</name>
    <dbReference type="NCBI Taxonomy" id="412437"/>
    <lineage>
        <taxon>Bacteria</taxon>
        <taxon>Pseudomonadati</taxon>
        <taxon>Pseudomonadota</taxon>
        <taxon>Gammaproteobacteria</taxon>
        <taxon>Chromatiales</taxon>
        <taxon>Chromatiaceae</taxon>
        <taxon>Rheinheimera</taxon>
    </lineage>
</organism>
<dbReference type="EMBL" id="BAAAEO010000006">
    <property type="protein sequence ID" value="GAA0564411.1"/>
    <property type="molecule type" value="Genomic_DNA"/>
</dbReference>
<evidence type="ECO:0000313" key="2">
    <source>
        <dbReference type="EMBL" id="GAA0564411.1"/>
    </source>
</evidence>
<dbReference type="SMART" id="SM00471">
    <property type="entry name" value="HDc"/>
    <property type="match status" value="1"/>
</dbReference>
<protein>
    <submittedName>
        <fullName evidence="2">DUF3391 domain-containing protein</fullName>
    </submittedName>
</protein>
<dbReference type="InterPro" id="IPR003607">
    <property type="entry name" value="HD/PDEase_dom"/>
</dbReference>
<name>A0ABN1EDT0_9GAMM</name>
<dbReference type="CDD" id="cd00077">
    <property type="entry name" value="HDc"/>
    <property type="match status" value="1"/>
</dbReference>
<sequence length="453" mass="50670">MEQGQNFLAFFCSVSLVLSVNKLKLTRLNECGVLWLSVLKVKPADLKLGYAVKLPGAWMKHPFLSGNMIIENMQQLQIIRSLDIEYVLFYPDKSKKIDMPPELNDEDAASFNMAASEAQIKMQQDKMQRIEQAKAHRRDIQRTEKAFAQSLLQVRSIMSKLSSRPLNAIDDASSLIGAMTDVLLNADSLVLHLISAANKEQEGLYYHSLNVATLSMMLAKNLNLSAEQIKTVGIGALFHDIGKIKIPSQILRKTTPLTTPEQNLLKLHTKYGVDLVGLTDNFPLEAWPIVEQHHEYIDGSGYPKGLKENSIDALAKIVAVVNEFDNLCHPLDISKSRSPHHALSYMYRTMKGKLADREMKVMIKMMGVYPPGTIVQLSDQRIGIVMSVNSENLLCPNVLVYDADVPRLEAPILTLEPDKLSISKVIKIQALPQQVAEYLNPRAQVSYHIQGNS</sequence>
<dbReference type="SUPFAM" id="SSF109604">
    <property type="entry name" value="HD-domain/PDEase-like"/>
    <property type="match status" value="1"/>
</dbReference>
<evidence type="ECO:0000313" key="3">
    <source>
        <dbReference type="Proteomes" id="UP001501169"/>
    </source>
</evidence>
<dbReference type="Proteomes" id="UP001501169">
    <property type="component" value="Unassembled WGS sequence"/>
</dbReference>
<dbReference type="NCBIfam" id="TIGR00277">
    <property type="entry name" value="HDIG"/>
    <property type="match status" value="1"/>
</dbReference>
<proteinExistence type="predicted"/>
<dbReference type="Pfam" id="PF11871">
    <property type="entry name" value="DUF3391"/>
    <property type="match status" value="1"/>
</dbReference>
<dbReference type="InterPro" id="IPR037522">
    <property type="entry name" value="HD_GYP_dom"/>
</dbReference>